<keyword evidence="3" id="KW-1185">Reference proteome</keyword>
<gene>
    <name evidence="2" type="ORF">GCM10022262_11970</name>
</gene>
<sequence length="297" mass="28715">MVCCGLTTIDVTQVVERVPGPDEKVVAASLAVEVGGPAANAARTAAALGAPTTLVTALGTGTLSDLARAELAAAGVTVLDLADDGAPPLSTVLVTRGTGERAVVSTNAVGRRVAAPPPDALDGAGALLVDGHLLAAQTALAAAARARGTTVILDGGSWKDGLEALLADVDLAVLSADLVPPGPTRAAGTPDDDAVLGAVARLGPALVARSHGGGPVAVLHDGVRTQLSVPAVEVVDTLGAGDVLHGATAAALAAGAPWLDALAEGIEVASRSVRHPGALGWAAAGARTRSAPPGGSG</sequence>
<accession>A0ABP8ESB1</accession>
<dbReference type="Gene3D" id="3.40.1190.20">
    <property type="match status" value="1"/>
</dbReference>
<reference evidence="3" key="1">
    <citation type="journal article" date="2019" name="Int. J. Syst. Evol. Microbiol.">
        <title>The Global Catalogue of Microorganisms (GCM) 10K type strain sequencing project: providing services to taxonomists for standard genome sequencing and annotation.</title>
        <authorList>
            <consortium name="The Broad Institute Genomics Platform"/>
            <consortium name="The Broad Institute Genome Sequencing Center for Infectious Disease"/>
            <person name="Wu L."/>
            <person name="Ma J."/>
        </authorList>
    </citation>
    <scope>NUCLEOTIDE SEQUENCE [LARGE SCALE GENOMIC DNA]</scope>
    <source>
        <strain evidence="3">JCM 17459</strain>
    </source>
</reference>
<dbReference type="EMBL" id="BAABBA010000004">
    <property type="protein sequence ID" value="GAA4286838.1"/>
    <property type="molecule type" value="Genomic_DNA"/>
</dbReference>
<keyword evidence="2" id="KW-0808">Transferase</keyword>
<dbReference type="Proteomes" id="UP001499841">
    <property type="component" value="Unassembled WGS sequence"/>
</dbReference>
<name>A0ABP8ESB1_9MICO</name>
<dbReference type="SUPFAM" id="SSF53613">
    <property type="entry name" value="Ribokinase-like"/>
    <property type="match status" value="1"/>
</dbReference>
<proteinExistence type="predicted"/>
<comment type="caution">
    <text evidence="2">The sequence shown here is derived from an EMBL/GenBank/DDBJ whole genome shotgun (WGS) entry which is preliminary data.</text>
</comment>
<evidence type="ECO:0000313" key="3">
    <source>
        <dbReference type="Proteomes" id="UP001499841"/>
    </source>
</evidence>
<dbReference type="GO" id="GO:0016301">
    <property type="term" value="F:kinase activity"/>
    <property type="evidence" value="ECO:0007669"/>
    <property type="project" value="UniProtKB-KW"/>
</dbReference>
<dbReference type="InterPro" id="IPR052562">
    <property type="entry name" value="Ketohexokinase-related"/>
</dbReference>
<evidence type="ECO:0000259" key="1">
    <source>
        <dbReference type="Pfam" id="PF00294"/>
    </source>
</evidence>
<keyword evidence="2" id="KW-0418">Kinase</keyword>
<feature type="domain" description="Carbohydrate kinase PfkB" evidence="1">
    <location>
        <begin position="2"/>
        <end position="278"/>
    </location>
</feature>
<dbReference type="PANTHER" id="PTHR42774">
    <property type="entry name" value="PHOSPHOTRANSFERASE SYSTEM TRANSPORT PROTEIN"/>
    <property type="match status" value="1"/>
</dbReference>
<dbReference type="PANTHER" id="PTHR42774:SF3">
    <property type="entry name" value="KETOHEXOKINASE"/>
    <property type="match status" value="1"/>
</dbReference>
<organism evidence="2 3">
    <name type="scientific">Georgenia daeguensis</name>
    <dbReference type="NCBI Taxonomy" id="908355"/>
    <lineage>
        <taxon>Bacteria</taxon>
        <taxon>Bacillati</taxon>
        <taxon>Actinomycetota</taxon>
        <taxon>Actinomycetes</taxon>
        <taxon>Micrococcales</taxon>
        <taxon>Bogoriellaceae</taxon>
        <taxon>Georgenia</taxon>
    </lineage>
</organism>
<dbReference type="InterPro" id="IPR011611">
    <property type="entry name" value="PfkB_dom"/>
</dbReference>
<protein>
    <submittedName>
        <fullName evidence="2">PfkB family carbohydrate kinase</fullName>
    </submittedName>
</protein>
<evidence type="ECO:0000313" key="2">
    <source>
        <dbReference type="EMBL" id="GAA4286838.1"/>
    </source>
</evidence>
<dbReference type="InterPro" id="IPR029056">
    <property type="entry name" value="Ribokinase-like"/>
</dbReference>
<dbReference type="Pfam" id="PF00294">
    <property type="entry name" value="PfkB"/>
    <property type="match status" value="1"/>
</dbReference>